<dbReference type="EMBL" id="BAAANN010000002">
    <property type="protein sequence ID" value="GAA1941269.1"/>
    <property type="molecule type" value="Genomic_DNA"/>
</dbReference>
<dbReference type="SUPFAM" id="SSF53474">
    <property type="entry name" value="alpha/beta-Hydrolases"/>
    <property type="match status" value="1"/>
</dbReference>
<evidence type="ECO:0000259" key="3">
    <source>
        <dbReference type="Pfam" id="PF02230"/>
    </source>
</evidence>
<dbReference type="GO" id="GO:0016787">
    <property type="term" value="F:hydrolase activity"/>
    <property type="evidence" value="ECO:0007669"/>
    <property type="project" value="UniProtKB-KW"/>
</dbReference>
<dbReference type="InterPro" id="IPR050955">
    <property type="entry name" value="Plant_Biomass_Hydrol_Est"/>
</dbReference>
<accession>A0ABN2Q4D3</accession>
<protein>
    <submittedName>
        <fullName evidence="4">Alpha/beta hydrolase</fullName>
    </submittedName>
</protein>
<dbReference type="InterPro" id="IPR029058">
    <property type="entry name" value="AB_hydrolase_fold"/>
</dbReference>
<keyword evidence="2 4" id="KW-0378">Hydrolase</keyword>
<dbReference type="Pfam" id="PF02230">
    <property type="entry name" value="Abhydrolase_2"/>
    <property type="match status" value="1"/>
</dbReference>
<dbReference type="PANTHER" id="PTHR43037:SF5">
    <property type="entry name" value="FERULOYL ESTERASE"/>
    <property type="match status" value="1"/>
</dbReference>
<sequence length="199" mass="21247">MTELAHRFVEGDPGAPVLLLLHGTGGTPDDLLPLAKELSPSSAVLAPAGPVSEHGMARWFRRLAEGVFDYDDVVKRAGQLAEFVLAARERYGLGDRRLVAIGFSNGANIAAAMTVLRPDVLTEAILFASMLPVPDPPAHDLSGSRVFLSNGEQDPMAPLASNDEFVELLRARSAEVTSHRHHGGHQITADGVTAAKDWL</sequence>
<evidence type="ECO:0000313" key="5">
    <source>
        <dbReference type="Proteomes" id="UP001501116"/>
    </source>
</evidence>
<dbReference type="InterPro" id="IPR003140">
    <property type="entry name" value="PLipase/COase/thioEstase"/>
</dbReference>
<dbReference type="RefSeq" id="WP_344413023.1">
    <property type="nucleotide sequence ID" value="NZ_BAAANN010000002.1"/>
</dbReference>
<dbReference type="Gene3D" id="3.40.50.1820">
    <property type="entry name" value="alpha/beta hydrolase"/>
    <property type="match status" value="1"/>
</dbReference>
<dbReference type="Proteomes" id="UP001501116">
    <property type="component" value="Unassembled WGS sequence"/>
</dbReference>
<dbReference type="PANTHER" id="PTHR43037">
    <property type="entry name" value="UNNAMED PRODUCT-RELATED"/>
    <property type="match status" value="1"/>
</dbReference>
<comment type="caution">
    <text evidence="4">The sequence shown here is derived from an EMBL/GenBank/DDBJ whole genome shotgun (WGS) entry which is preliminary data.</text>
</comment>
<proteinExistence type="predicted"/>
<gene>
    <name evidence="4" type="ORF">GCM10009754_05750</name>
</gene>
<feature type="domain" description="Phospholipase/carboxylesterase/thioesterase" evidence="3">
    <location>
        <begin position="12"/>
        <end position="198"/>
    </location>
</feature>
<keyword evidence="5" id="KW-1185">Reference proteome</keyword>
<keyword evidence="1" id="KW-0732">Signal</keyword>
<name>A0ABN2Q4D3_9PSEU</name>
<reference evidence="4 5" key="1">
    <citation type="journal article" date="2019" name="Int. J. Syst. Evol. Microbiol.">
        <title>The Global Catalogue of Microorganisms (GCM) 10K type strain sequencing project: providing services to taxonomists for standard genome sequencing and annotation.</title>
        <authorList>
            <consortium name="The Broad Institute Genomics Platform"/>
            <consortium name="The Broad Institute Genome Sequencing Center for Infectious Disease"/>
            <person name="Wu L."/>
            <person name="Ma J."/>
        </authorList>
    </citation>
    <scope>NUCLEOTIDE SEQUENCE [LARGE SCALE GENOMIC DNA]</scope>
    <source>
        <strain evidence="4 5">JCM 14545</strain>
    </source>
</reference>
<evidence type="ECO:0000256" key="1">
    <source>
        <dbReference type="ARBA" id="ARBA00022729"/>
    </source>
</evidence>
<organism evidence="4 5">
    <name type="scientific">Amycolatopsis minnesotensis</name>
    <dbReference type="NCBI Taxonomy" id="337894"/>
    <lineage>
        <taxon>Bacteria</taxon>
        <taxon>Bacillati</taxon>
        <taxon>Actinomycetota</taxon>
        <taxon>Actinomycetes</taxon>
        <taxon>Pseudonocardiales</taxon>
        <taxon>Pseudonocardiaceae</taxon>
        <taxon>Amycolatopsis</taxon>
    </lineage>
</organism>
<evidence type="ECO:0000256" key="2">
    <source>
        <dbReference type="ARBA" id="ARBA00022801"/>
    </source>
</evidence>
<evidence type="ECO:0000313" key="4">
    <source>
        <dbReference type="EMBL" id="GAA1941269.1"/>
    </source>
</evidence>